<feature type="non-terminal residue" evidence="1">
    <location>
        <position position="1"/>
    </location>
</feature>
<gene>
    <name evidence="1" type="ORF">DL89DRAFT_637</name>
</gene>
<dbReference type="RefSeq" id="XP_040746779.1">
    <property type="nucleotide sequence ID" value="XM_040891908.1"/>
</dbReference>
<evidence type="ECO:0000313" key="1">
    <source>
        <dbReference type="EMBL" id="ORX73568.1"/>
    </source>
</evidence>
<proteinExistence type="predicted"/>
<protein>
    <submittedName>
        <fullName evidence="1">Uncharacterized protein</fullName>
    </submittedName>
</protein>
<keyword evidence="2" id="KW-1185">Reference proteome</keyword>
<dbReference type="GeneID" id="63808556"/>
<reference evidence="1 2" key="1">
    <citation type="submission" date="2016-07" db="EMBL/GenBank/DDBJ databases">
        <title>Pervasive Adenine N6-methylation of Active Genes in Fungi.</title>
        <authorList>
            <consortium name="DOE Joint Genome Institute"/>
            <person name="Mondo S.J."/>
            <person name="Dannebaum R.O."/>
            <person name="Kuo R.C."/>
            <person name="Labutti K."/>
            <person name="Haridas S."/>
            <person name="Kuo A."/>
            <person name="Salamov A."/>
            <person name="Ahrendt S.R."/>
            <person name="Lipzen A."/>
            <person name="Sullivan W."/>
            <person name="Andreopoulos W.B."/>
            <person name="Clum A."/>
            <person name="Lindquist E."/>
            <person name="Daum C."/>
            <person name="Ramamoorthy G.K."/>
            <person name="Gryganskyi A."/>
            <person name="Culley D."/>
            <person name="Magnuson J.K."/>
            <person name="James T.Y."/>
            <person name="O'Malley M.A."/>
            <person name="Stajich J.E."/>
            <person name="Spatafora J.W."/>
            <person name="Visel A."/>
            <person name="Grigoriev I.V."/>
        </authorList>
    </citation>
    <scope>NUCLEOTIDE SEQUENCE [LARGE SCALE GENOMIC DNA]</scope>
    <source>
        <strain evidence="1 2">ATCC 12442</strain>
    </source>
</reference>
<dbReference type="EMBL" id="MCFD01000001">
    <property type="protein sequence ID" value="ORX73568.1"/>
    <property type="molecule type" value="Genomic_DNA"/>
</dbReference>
<dbReference type="Proteomes" id="UP000193922">
    <property type="component" value="Unassembled WGS sequence"/>
</dbReference>
<organism evidence="1 2">
    <name type="scientific">Linderina pennispora</name>
    <dbReference type="NCBI Taxonomy" id="61395"/>
    <lineage>
        <taxon>Eukaryota</taxon>
        <taxon>Fungi</taxon>
        <taxon>Fungi incertae sedis</taxon>
        <taxon>Zoopagomycota</taxon>
        <taxon>Kickxellomycotina</taxon>
        <taxon>Kickxellomycetes</taxon>
        <taxon>Kickxellales</taxon>
        <taxon>Kickxellaceae</taxon>
        <taxon>Linderina</taxon>
    </lineage>
</organism>
<comment type="caution">
    <text evidence="1">The sequence shown here is derived from an EMBL/GenBank/DDBJ whole genome shotgun (WGS) entry which is preliminary data.</text>
</comment>
<evidence type="ECO:0000313" key="2">
    <source>
        <dbReference type="Proteomes" id="UP000193922"/>
    </source>
</evidence>
<sequence>SVQNPNSIFSIHIATLLPSRLVQCWQSWLVCWLVVCWSVVRWLVVCSSVVRWLVVCSSVVCWPGLCGGFSVEECSSLLAPSAWSESISYARWSPSRRSFVYHSSRYRSWSNMHLYVGYKAV</sequence>
<accession>A0A1Y1WJR4</accession>
<name>A0A1Y1WJR4_9FUNG</name>
<dbReference type="AlphaFoldDB" id="A0A1Y1WJR4"/>